<sequence>MVSIVKEFRSNPGSFALRSSHSMFSLSTFSPSGTDVTRHKVLGSGMNLHLTENDLVRDIFELGERISPLNFAAHKQSKLERHLMNAAAFKARTISRSKNRDKRSAVMTC</sequence>
<dbReference type="Pfam" id="PF04836">
    <property type="entry name" value="IFRD_C"/>
    <property type="match status" value="1"/>
</dbReference>
<feature type="domain" description="Interferon-related developmental regulator C-terminal" evidence="1">
    <location>
        <begin position="53"/>
        <end position="104"/>
    </location>
</feature>
<name>A0A7R9EJL1_9NEOP</name>
<dbReference type="AlphaFoldDB" id="A0A7R9EJL1"/>
<evidence type="ECO:0000259" key="1">
    <source>
        <dbReference type="Pfam" id="PF04836"/>
    </source>
</evidence>
<dbReference type="InterPro" id="IPR006921">
    <property type="entry name" value="Interferon-rel_develop_reg_C"/>
</dbReference>
<dbReference type="EMBL" id="OB799370">
    <property type="protein sequence ID" value="CAD7435227.1"/>
    <property type="molecule type" value="Genomic_DNA"/>
</dbReference>
<proteinExistence type="predicted"/>
<dbReference type="PANTHER" id="PTHR12354">
    <property type="entry name" value="INTERFERON-RELATED DEVELOPMENTAL REGULATOR"/>
    <property type="match status" value="1"/>
</dbReference>
<dbReference type="InterPro" id="IPR039777">
    <property type="entry name" value="IFRD"/>
</dbReference>
<dbReference type="PANTHER" id="PTHR12354:SF1">
    <property type="entry name" value="INTERFERON-RELATED DEVELOPMENTAL REGULATOR 1"/>
    <property type="match status" value="1"/>
</dbReference>
<protein>
    <recommendedName>
        <fullName evidence="1">Interferon-related developmental regulator C-terminal domain-containing protein</fullName>
    </recommendedName>
</protein>
<evidence type="ECO:0000313" key="2">
    <source>
        <dbReference type="EMBL" id="CAD7435227.1"/>
    </source>
</evidence>
<accession>A0A7R9EJL1</accession>
<organism evidence="2">
    <name type="scientific">Timema monikensis</name>
    <dbReference type="NCBI Taxonomy" id="170555"/>
    <lineage>
        <taxon>Eukaryota</taxon>
        <taxon>Metazoa</taxon>
        <taxon>Ecdysozoa</taxon>
        <taxon>Arthropoda</taxon>
        <taxon>Hexapoda</taxon>
        <taxon>Insecta</taxon>
        <taxon>Pterygota</taxon>
        <taxon>Neoptera</taxon>
        <taxon>Polyneoptera</taxon>
        <taxon>Phasmatodea</taxon>
        <taxon>Timematodea</taxon>
        <taxon>Timematoidea</taxon>
        <taxon>Timematidae</taxon>
        <taxon>Timema</taxon>
    </lineage>
</organism>
<gene>
    <name evidence="2" type="ORF">TMSB3V08_LOCUS11874</name>
</gene>
<reference evidence="2" key="1">
    <citation type="submission" date="2020-11" db="EMBL/GenBank/DDBJ databases">
        <authorList>
            <person name="Tran Van P."/>
        </authorList>
    </citation>
    <scope>NUCLEOTIDE SEQUENCE</scope>
</reference>